<evidence type="ECO:0000313" key="2">
    <source>
        <dbReference type="EMBL" id="QCC49549.1"/>
    </source>
</evidence>
<dbReference type="RefSeq" id="WP_103992970.1">
    <property type="nucleotide sequence ID" value="NZ_CP031314.1"/>
</dbReference>
<reference evidence="2 3" key="1">
    <citation type="journal article" date="2019" name="Nat. Commun.">
        <title>A new type of DNA phosphorothioation-based antiviral system in archaea.</title>
        <authorList>
            <person name="Xiong L."/>
            <person name="Liu S."/>
            <person name="Chen S."/>
            <person name="Xiao Y."/>
            <person name="Zhu B."/>
            <person name="Gao Y."/>
            <person name="Zhang Y."/>
            <person name="Chen B."/>
            <person name="Luo J."/>
            <person name="Deng Z."/>
            <person name="Chen X."/>
            <person name="Wang L."/>
            <person name="Chen S."/>
        </authorList>
    </citation>
    <scope>NUCLEOTIDE SEQUENCE [LARGE SCALE GENOMIC DNA]</scope>
    <source>
        <strain evidence="2 3">CGMCC 1.10331</strain>
        <plasmid evidence="2 3">unnamed3</plasmid>
    </source>
</reference>
<dbReference type="Pfam" id="PF13787">
    <property type="entry name" value="HXXEE"/>
    <property type="match status" value="1"/>
</dbReference>
<feature type="transmembrane region" description="Helical" evidence="1">
    <location>
        <begin position="66"/>
        <end position="85"/>
    </location>
</feature>
<geneLocation type="plasmid" evidence="2">
    <name>unnamed3</name>
</geneLocation>
<keyword evidence="1" id="KW-0472">Membrane</keyword>
<dbReference type="EMBL" id="CP031314">
    <property type="protein sequence ID" value="QCC49549.1"/>
    <property type="molecule type" value="Genomic_DNA"/>
</dbReference>
<dbReference type="InterPro" id="IPR025671">
    <property type="entry name" value="HXXEE"/>
</dbReference>
<name>A0A4D6H701_9EURY</name>
<dbReference type="Proteomes" id="UP000296733">
    <property type="component" value="Plasmid unnamed3"/>
</dbReference>
<proteinExistence type="predicted"/>
<protein>
    <submittedName>
        <fullName evidence="2">HXXEE domain-containing protein</fullName>
    </submittedName>
</protein>
<organism evidence="2 3">
    <name type="scientific">Halobellus limi</name>
    <dbReference type="NCBI Taxonomy" id="699433"/>
    <lineage>
        <taxon>Archaea</taxon>
        <taxon>Methanobacteriati</taxon>
        <taxon>Methanobacteriota</taxon>
        <taxon>Stenosarchaea group</taxon>
        <taxon>Halobacteria</taxon>
        <taxon>Halobacteriales</taxon>
        <taxon>Haloferacaceae</taxon>
        <taxon>Halobellus</taxon>
    </lineage>
</organism>
<feature type="transmembrane region" description="Helical" evidence="1">
    <location>
        <begin position="12"/>
        <end position="30"/>
    </location>
</feature>
<dbReference type="OrthoDB" id="384415at2157"/>
<feature type="transmembrane region" description="Helical" evidence="1">
    <location>
        <begin position="97"/>
        <end position="117"/>
    </location>
</feature>
<accession>A0A4D6H701</accession>
<dbReference type="AlphaFoldDB" id="A0A4D6H701"/>
<dbReference type="GeneID" id="39859939"/>
<feature type="transmembrane region" description="Helical" evidence="1">
    <location>
        <begin position="36"/>
        <end position="54"/>
    </location>
</feature>
<sequence length="125" mass="13352">MIAIHSTPTREFVVAVLAVGSLLFAMTAVATQRPTGVWGLLFAVFLGGYFLHAFLHVGQSVLLRGYTPGVVTAVGVVVPVSAYLYRLLFETGILDGRLALTTALLGIVVFFPVVLGAHRLASLRR</sequence>
<evidence type="ECO:0000256" key="1">
    <source>
        <dbReference type="SAM" id="Phobius"/>
    </source>
</evidence>
<keyword evidence="1" id="KW-1133">Transmembrane helix</keyword>
<keyword evidence="1" id="KW-0812">Transmembrane</keyword>
<dbReference type="KEGG" id="hlm:DV707_17595"/>
<keyword evidence="2" id="KW-0614">Plasmid</keyword>
<gene>
    <name evidence="2" type="ORF">DV707_17595</name>
</gene>
<evidence type="ECO:0000313" key="3">
    <source>
        <dbReference type="Proteomes" id="UP000296733"/>
    </source>
</evidence>